<dbReference type="InterPro" id="IPR036291">
    <property type="entry name" value="NAD(P)-bd_dom_sf"/>
</dbReference>
<feature type="domain" description="XdhC Rossmann" evidence="2">
    <location>
        <begin position="148"/>
        <end position="288"/>
    </location>
</feature>
<reference evidence="3 4" key="1">
    <citation type="submission" date="2016-10" db="EMBL/GenBank/DDBJ databases">
        <authorList>
            <person name="de Groot N.N."/>
        </authorList>
    </citation>
    <scope>NUCLEOTIDE SEQUENCE [LARGE SCALE GENOMIC DNA]</scope>
    <source>
        <strain evidence="3 4">DSM 19547</strain>
    </source>
</reference>
<gene>
    <name evidence="3" type="ORF">SAMN04488047_11647</name>
</gene>
<dbReference type="InterPro" id="IPR027051">
    <property type="entry name" value="XdhC_Rossmann_dom"/>
</dbReference>
<organism evidence="3 4">
    <name type="scientific">Tranquillimonas alkanivorans</name>
    <dbReference type="NCBI Taxonomy" id="441119"/>
    <lineage>
        <taxon>Bacteria</taxon>
        <taxon>Pseudomonadati</taxon>
        <taxon>Pseudomonadota</taxon>
        <taxon>Alphaproteobacteria</taxon>
        <taxon>Rhodobacterales</taxon>
        <taxon>Roseobacteraceae</taxon>
        <taxon>Tranquillimonas</taxon>
    </lineage>
</organism>
<name>A0A1I5U178_9RHOB</name>
<dbReference type="EMBL" id="FOXA01000016">
    <property type="protein sequence ID" value="SFP88617.1"/>
    <property type="molecule type" value="Genomic_DNA"/>
</dbReference>
<accession>A0A1I5U178</accession>
<dbReference type="PANTHER" id="PTHR30388:SF6">
    <property type="entry name" value="XANTHINE DEHYDROGENASE SUBUNIT A-RELATED"/>
    <property type="match status" value="1"/>
</dbReference>
<sequence length="303" mass="31895">MARALAGHGRVARVVVAETAGSVPREVGASMLVWPGGQSGTIGGGALEFEAAKTALDVLETGADRVDRRPLGPGLGQCCGGAVTLLTEVWDATRLERVTDDVVARGPGEMPLAVRRVLNAARAEGRAPAPALVAGWMVEPVTKPVRELWIWGAGHVGRALVAVLSPLPDLSITWVDTAAERFPATVPEGVTQLVAANPADLVAHAPNEAEHLILTFSHALDLELCHRLLRHGFRFAGLIGSATKWARFRSRLRQLGHADAQIDRICCPIGQPELGKHPQAIAVGVAAGLLMPDNKSVTVKDTG</sequence>
<dbReference type="InterPro" id="IPR014308">
    <property type="entry name" value="Xanthine_DH_XdhC"/>
</dbReference>
<protein>
    <submittedName>
        <fullName evidence="3">Molybdenum cofactor sulfurylase</fullName>
    </submittedName>
</protein>
<evidence type="ECO:0000313" key="3">
    <source>
        <dbReference type="EMBL" id="SFP88617.1"/>
    </source>
</evidence>
<evidence type="ECO:0000259" key="1">
    <source>
        <dbReference type="Pfam" id="PF02625"/>
    </source>
</evidence>
<dbReference type="Proteomes" id="UP000199356">
    <property type="component" value="Unassembled WGS sequence"/>
</dbReference>
<keyword evidence="4" id="KW-1185">Reference proteome</keyword>
<evidence type="ECO:0000313" key="4">
    <source>
        <dbReference type="Proteomes" id="UP000199356"/>
    </source>
</evidence>
<dbReference type="PANTHER" id="PTHR30388">
    <property type="entry name" value="ALDEHYDE OXIDOREDUCTASE MOLYBDENUM COFACTOR ASSEMBLY PROTEIN"/>
    <property type="match status" value="1"/>
</dbReference>
<dbReference type="AlphaFoldDB" id="A0A1I5U178"/>
<dbReference type="NCBIfam" id="TIGR02964">
    <property type="entry name" value="xanthine_xdhC"/>
    <property type="match status" value="1"/>
</dbReference>
<proteinExistence type="predicted"/>
<dbReference type="Pfam" id="PF02625">
    <property type="entry name" value="XdhC_CoxI"/>
    <property type="match status" value="1"/>
</dbReference>
<dbReference type="Gene3D" id="3.40.50.720">
    <property type="entry name" value="NAD(P)-binding Rossmann-like Domain"/>
    <property type="match status" value="1"/>
</dbReference>
<feature type="domain" description="XdhC- CoxI" evidence="1">
    <location>
        <begin position="5"/>
        <end position="65"/>
    </location>
</feature>
<evidence type="ECO:0000259" key="2">
    <source>
        <dbReference type="Pfam" id="PF13478"/>
    </source>
</evidence>
<dbReference type="STRING" id="441119.SAMN04488047_11647"/>
<dbReference type="Pfam" id="PF13478">
    <property type="entry name" value="XdhC_C"/>
    <property type="match status" value="1"/>
</dbReference>
<dbReference type="InterPro" id="IPR052698">
    <property type="entry name" value="MoCofactor_Util/Proc"/>
</dbReference>
<dbReference type="InterPro" id="IPR003777">
    <property type="entry name" value="XdhC_CoxI"/>
</dbReference>
<dbReference type="SUPFAM" id="SSF51735">
    <property type="entry name" value="NAD(P)-binding Rossmann-fold domains"/>
    <property type="match status" value="1"/>
</dbReference>